<accession>A0A645A1J1</accession>
<evidence type="ECO:0000256" key="1">
    <source>
        <dbReference type="SAM" id="MobiDB-lite"/>
    </source>
</evidence>
<proteinExistence type="predicted"/>
<reference evidence="2" key="1">
    <citation type="submission" date="2019-08" db="EMBL/GenBank/DDBJ databases">
        <authorList>
            <person name="Kucharzyk K."/>
            <person name="Murdoch R.W."/>
            <person name="Higgins S."/>
            <person name="Loffler F."/>
        </authorList>
    </citation>
    <scope>NUCLEOTIDE SEQUENCE</scope>
</reference>
<organism evidence="2">
    <name type="scientific">bioreactor metagenome</name>
    <dbReference type="NCBI Taxonomy" id="1076179"/>
    <lineage>
        <taxon>unclassified sequences</taxon>
        <taxon>metagenomes</taxon>
        <taxon>ecological metagenomes</taxon>
    </lineage>
</organism>
<feature type="region of interest" description="Disordered" evidence="1">
    <location>
        <begin position="112"/>
        <end position="147"/>
    </location>
</feature>
<comment type="caution">
    <text evidence="2">The sequence shown here is derived from an EMBL/GenBank/DDBJ whole genome shotgun (WGS) entry which is preliminary data.</text>
</comment>
<feature type="compositionally biased region" description="Basic and acidic residues" evidence="1">
    <location>
        <begin position="133"/>
        <end position="147"/>
    </location>
</feature>
<dbReference type="AlphaFoldDB" id="A0A645A1J1"/>
<evidence type="ECO:0000313" key="2">
    <source>
        <dbReference type="EMBL" id="MPM46111.1"/>
    </source>
</evidence>
<sequence length="194" mass="21174">MAGDGLCLPVLVILAYPRSYALCTPEGSHTAYHVHCGGTGKIVKTKGAEPTAAPDPVPADRIYESTDDNRIEAVGDELRSFCHGSTDNRCCSGTEYRLENQKCRGGKGRTILPSDKEVDKPNEGVGLSLSSHAKHEAKAKDPENRTAETEVHQVLHDDVSCILCPGEPRFDHGKTCLHEEDQHRAEQDPQGVYR</sequence>
<dbReference type="EMBL" id="VSSQ01011145">
    <property type="protein sequence ID" value="MPM46111.1"/>
    <property type="molecule type" value="Genomic_DNA"/>
</dbReference>
<gene>
    <name evidence="2" type="ORF">SDC9_92809</name>
</gene>
<name>A0A645A1J1_9ZZZZ</name>
<protein>
    <submittedName>
        <fullName evidence="2">Uncharacterized protein</fullName>
    </submittedName>
</protein>